<accession>A0A7T4QZ51</accession>
<comment type="similarity">
    <text evidence="1">Belongs to the 5'(3')-deoxyribonucleotidase family.</text>
</comment>
<dbReference type="PANTHER" id="PTHR16504">
    <property type="entry name" value="5'(3')-DEOXYRIBONUCLEOTIDASE"/>
    <property type="match status" value="1"/>
</dbReference>
<dbReference type="InterPro" id="IPR036412">
    <property type="entry name" value="HAD-like_sf"/>
</dbReference>
<dbReference type="KEGG" id="snan:I6N98_13940"/>
<gene>
    <name evidence="2" type="ORF">I6N98_13940</name>
</gene>
<name>A0A7T4QZ51_9GAMM</name>
<proteinExistence type="inferred from homology"/>
<keyword evidence="3" id="KW-1185">Reference proteome</keyword>
<dbReference type="Proteomes" id="UP000596063">
    <property type="component" value="Chromosome"/>
</dbReference>
<dbReference type="EMBL" id="CP066167">
    <property type="protein sequence ID" value="QQD17455.1"/>
    <property type="molecule type" value="Genomic_DNA"/>
</dbReference>
<dbReference type="Gene3D" id="3.40.50.1000">
    <property type="entry name" value="HAD superfamily/HAD-like"/>
    <property type="match status" value="1"/>
</dbReference>
<reference evidence="2 3" key="1">
    <citation type="submission" date="2020-12" db="EMBL/GenBank/DDBJ databases">
        <authorList>
            <person name="Shan Y."/>
        </authorList>
    </citation>
    <scope>NUCLEOTIDE SEQUENCE [LARGE SCALE GENOMIC DNA]</scope>
    <source>
        <strain evidence="3">csc3.9</strain>
    </source>
</reference>
<evidence type="ECO:0000313" key="2">
    <source>
        <dbReference type="EMBL" id="QQD17455.1"/>
    </source>
</evidence>
<dbReference type="PANTHER" id="PTHR16504:SF4">
    <property type="entry name" value="5'(3')-DEOXYRIBONUCLEOTIDASE"/>
    <property type="match status" value="1"/>
</dbReference>
<dbReference type="SUPFAM" id="SSF56784">
    <property type="entry name" value="HAD-like"/>
    <property type="match status" value="1"/>
</dbReference>
<protein>
    <submittedName>
        <fullName evidence="2">Uncharacterized protein</fullName>
    </submittedName>
</protein>
<dbReference type="Pfam" id="PF06941">
    <property type="entry name" value="NT5C"/>
    <property type="match status" value="1"/>
</dbReference>
<dbReference type="InterPro" id="IPR010708">
    <property type="entry name" value="5'(3')-deoxyribonucleotidase"/>
</dbReference>
<dbReference type="GO" id="GO:0008253">
    <property type="term" value="F:5'-nucleotidase activity"/>
    <property type="evidence" value="ECO:0007669"/>
    <property type="project" value="InterPro"/>
</dbReference>
<evidence type="ECO:0000256" key="1">
    <source>
        <dbReference type="ARBA" id="ARBA00009589"/>
    </source>
</evidence>
<dbReference type="InterPro" id="IPR023214">
    <property type="entry name" value="HAD_sf"/>
</dbReference>
<organism evidence="2 3">
    <name type="scientific">Spongiibacter nanhainus</name>
    <dbReference type="NCBI Taxonomy" id="2794344"/>
    <lineage>
        <taxon>Bacteria</taxon>
        <taxon>Pseudomonadati</taxon>
        <taxon>Pseudomonadota</taxon>
        <taxon>Gammaproteobacteria</taxon>
        <taxon>Cellvibrionales</taxon>
        <taxon>Spongiibacteraceae</taxon>
        <taxon>Spongiibacter</taxon>
    </lineage>
</organism>
<dbReference type="AlphaFoldDB" id="A0A7T4QZ51"/>
<dbReference type="GO" id="GO:0009223">
    <property type="term" value="P:pyrimidine deoxyribonucleotide catabolic process"/>
    <property type="evidence" value="ECO:0007669"/>
    <property type="project" value="TreeGrafter"/>
</dbReference>
<evidence type="ECO:0000313" key="3">
    <source>
        <dbReference type="Proteomes" id="UP000596063"/>
    </source>
</evidence>
<sequence length="157" mass="18277">MHFDKTIIYVDMDHVLCDYKTGFARHKARFPDLAFPQSEPGLYVDLDPLPGAIDSYRWLHNHPETAVFILTAPSIQNSHSYSEKRLWVERHLGMEVVENLIITPHKHLNRGDYLVDDMPSGKGQEHFGGELVLFGSKSFPDWRSVRDYFEERLQYDA</sequence>